<protein>
    <submittedName>
        <fullName evidence="3">Transmembrane protein 63C</fullName>
    </submittedName>
</protein>
<feature type="domain" description="CSC1/OSCA1-like cytosolic" evidence="2">
    <location>
        <begin position="24"/>
        <end position="93"/>
    </location>
</feature>
<feature type="domain" description="CSC1/OSCA1-like cytosolic" evidence="2">
    <location>
        <begin position="137"/>
        <end position="183"/>
    </location>
</feature>
<comment type="caution">
    <text evidence="3">The sequence shown here is derived from an EMBL/GenBank/DDBJ whole genome shotgun (WGS) entry which is preliminary data.</text>
</comment>
<accession>A0ABQ9V563</accession>
<dbReference type="Pfam" id="PF14703">
    <property type="entry name" value="PHM7_cyt"/>
    <property type="match status" value="2"/>
</dbReference>
<keyword evidence="4" id="KW-1185">Reference proteome</keyword>
<gene>
    <name evidence="3" type="primary">TMEM63C</name>
    <name evidence="3" type="ORF">P7K49_018364</name>
</gene>
<feature type="compositionally biased region" description="Low complexity" evidence="1">
    <location>
        <begin position="120"/>
        <end position="132"/>
    </location>
</feature>
<name>A0ABQ9V563_SAGOE</name>
<keyword evidence="3" id="KW-0812">Transmembrane</keyword>
<dbReference type="InterPro" id="IPR027815">
    <property type="entry name" value="CSC1/OSCA1-like_cyt"/>
</dbReference>
<reference evidence="3 4" key="1">
    <citation type="submission" date="2023-05" db="EMBL/GenBank/DDBJ databases">
        <title>B98-5 Cell Line De Novo Hybrid Assembly: An Optical Mapping Approach.</title>
        <authorList>
            <person name="Kananen K."/>
            <person name="Auerbach J.A."/>
            <person name="Kautto E."/>
            <person name="Blachly J.S."/>
        </authorList>
    </citation>
    <scope>NUCLEOTIDE SEQUENCE [LARGE SCALE GENOMIC DNA]</scope>
    <source>
        <strain evidence="3">B95-8</strain>
        <tissue evidence="3">Cell line</tissue>
    </source>
</reference>
<dbReference type="Proteomes" id="UP001266305">
    <property type="component" value="Unassembled WGS sequence"/>
</dbReference>
<evidence type="ECO:0000313" key="4">
    <source>
        <dbReference type="Proteomes" id="UP001266305"/>
    </source>
</evidence>
<evidence type="ECO:0000256" key="1">
    <source>
        <dbReference type="SAM" id="MobiDB-lite"/>
    </source>
</evidence>
<organism evidence="3 4">
    <name type="scientific">Saguinus oedipus</name>
    <name type="common">Cotton-top tamarin</name>
    <name type="synonym">Oedipomidas oedipus</name>
    <dbReference type="NCBI Taxonomy" id="9490"/>
    <lineage>
        <taxon>Eukaryota</taxon>
        <taxon>Metazoa</taxon>
        <taxon>Chordata</taxon>
        <taxon>Craniata</taxon>
        <taxon>Vertebrata</taxon>
        <taxon>Euteleostomi</taxon>
        <taxon>Mammalia</taxon>
        <taxon>Eutheria</taxon>
        <taxon>Euarchontoglires</taxon>
        <taxon>Primates</taxon>
        <taxon>Haplorrhini</taxon>
        <taxon>Platyrrhini</taxon>
        <taxon>Cebidae</taxon>
        <taxon>Callitrichinae</taxon>
        <taxon>Saguinus</taxon>
    </lineage>
</organism>
<sequence length="184" mass="20902">MLDRGWGQHIPNLTGRLSTHVCGYSEAYPGSVVTRVHFCYDVRNLIDLDDQRRHAMRGRLFYTAKAKKTGKVMIRIHPCARLCFCRCWTCFKEASQGPGLLEVLQGHHNPGRLEQGETSGPGRPSQGSGPSPEGRLPPQVDAEQYYSELEEQLTDEFNAELNRVPLKRLDLIFVTFQDSRMAKR</sequence>
<evidence type="ECO:0000313" key="3">
    <source>
        <dbReference type="EMBL" id="KAK2104508.1"/>
    </source>
</evidence>
<evidence type="ECO:0000259" key="2">
    <source>
        <dbReference type="Pfam" id="PF14703"/>
    </source>
</evidence>
<dbReference type="EMBL" id="JASSZA010000008">
    <property type="protein sequence ID" value="KAK2104508.1"/>
    <property type="molecule type" value="Genomic_DNA"/>
</dbReference>
<proteinExistence type="predicted"/>
<keyword evidence="3" id="KW-0472">Membrane</keyword>
<feature type="region of interest" description="Disordered" evidence="1">
    <location>
        <begin position="102"/>
        <end position="142"/>
    </location>
</feature>